<name>A0ABS7H773_9HYPH</name>
<evidence type="ECO:0000256" key="1">
    <source>
        <dbReference type="ARBA" id="ARBA00023016"/>
    </source>
</evidence>
<dbReference type="Proteomes" id="UP000757604">
    <property type="component" value="Unassembled WGS sequence"/>
</dbReference>
<evidence type="ECO:0000256" key="4">
    <source>
        <dbReference type="SAM" id="MobiDB-lite"/>
    </source>
</evidence>
<protein>
    <submittedName>
        <fullName evidence="6">Type 1 glutamine amidotransferase domain-containing protein</fullName>
    </submittedName>
</protein>
<dbReference type="CDD" id="cd03141">
    <property type="entry name" value="GATase1_Hsp31_like"/>
    <property type="match status" value="1"/>
</dbReference>
<feature type="region of interest" description="Disordered" evidence="4">
    <location>
        <begin position="43"/>
        <end position="68"/>
    </location>
</feature>
<sequence>MKILMVLTSHDQLGNTGKPTGFWLEEFAAPYYVFKDAGAEVTLASPKGGQPPIDPKSDEPGNQTEAMERFKKDPAAQEELANTRRLAEVKMGGVDAIFYPGGHGPLWDLADDEDSIALIEEFYNAGKPVAAVCHGPAVLLKVTHQGEPLVKGKRVTGFTNSEEEAVQLTEVVPFLVEDELKRLGGLFEKSADWADFTVVDGRLITGQNPSSSTSAAKELLKLLQ</sequence>
<dbReference type="InterPro" id="IPR002818">
    <property type="entry name" value="DJ-1/PfpI"/>
</dbReference>
<comment type="caution">
    <text evidence="6">The sequence shown here is derived from an EMBL/GenBank/DDBJ whole genome shotgun (WGS) entry which is preliminary data.</text>
</comment>
<evidence type="ECO:0000259" key="5">
    <source>
        <dbReference type="Pfam" id="PF01965"/>
    </source>
</evidence>
<evidence type="ECO:0000313" key="6">
    <source>
        <dbReference type="EMBL" id="MBW9063099.1"/>
    </source>
</evidence>
<reference evidence="6 7" key="1">
    <citation type="journal article" date="2021" name="MBio">
        <title>Poor Competitiveness of Bradyrhizobium in Pigeon Pea Root Colonization in Indian Soils.</title>
        <authorList>
            <person name="Chalasani D."/>
            <person name="Basu A."/>
            <person name="Pullabhotla S.V.S.R.N."/>
            <person name="Jorrin B."/>
            <person name="Neal A.L."/>
            <person name="Poole P.S."/>
            <person name="Podile A.R."/>
            <person name="Tkacz A."/>
        </authorList>
    </citation>
    <scope>NUCLEOTIDE SEQUENCE [LARGE SCALE GENOMIC DNA]</scope>
    <source>
        <strain evidence="6 7">HU44</strain>
    </source>
</reference>
<proteinExistence type="inferred from homology"/>
<dbReference type="Pfam" id="PF01965">
    <property type="entry name" value="DJ-1_PfpI"/>
    <property type="match status" value="1"/>
</dbReference>
<comment type="similarity">
    <text evidence="3">Belongs to the peptidase C56 family. HSP31-like subfamily.</text>
</comment>
<evidence type="ECO:0000313" key="7">
    <source>
        <dbReference type="Proteomes" id="UP000757604"/>
    </source>
</evidence>
<dbReference type="InterPro" id="IPR050325">
    <property type="entry name" value="Prot/Nucl_acid_deglycase"/>
</dbReference>
<keyword evidence="6" id="KW-0315">Glutamine amidotransferase</keyword>
<dbReference type="PANTHER" id="PTHR48094">
    <property type="entry name" value="PROTEIN/NUCLEIC ACID DEGLYCASE DJ-1-RELATED"/>
    <property type="match status" value="1"/>
</dbReference>
<keyword evidence="1" id="KW-0346">Stress response</keyword>
<dbReference type="Gene3D" id="3.40.50.880">
    <property type="match status" value="1"/>
</dbReference>
<feature type="domain" description="DJ-1/PfpI" evidence="5">
    <location>
        <begin position="25"/>
        <end position="221"/>
    </location>
</feature>
<keyword evidence="2" id="KW-0456">Lyase</keyword>
<accession>A0ABS7H773</accession>
<dbReference type="SUPFAM" id="SSF52317">
    <property type="entry name" value="Class I glutamine amidotransferase-like"/>
    <property type="match status" value="1"/>
</dbReference>
<evidence type="ECO:0000256" key="2">
    <source>
        <dbReference type="ARBA" id="ARBA00023239"/>
    </source>
</evidence>
<organism evidence="6 7">
    <name type="scientific">Rhizobium herbae</name>
    <dbReference type="NCBI Taxonomy" id="508661"/>
    <lineage>
        <taxon>Bacteria</taxon>
        <taxon>Pseudomonadati</taxon>
        <taxon>Pseudomonadota</taxon>
        <taxon>Alphaproteobacteria</taxon>
        <taxon>Hyphomicrobiales</taxon>
        <taxon>Rhizobiaceae</taxon>
        <taxon>Rhizobium/Agrobacterium group</taxon>
        <taxon>Rhizobium</taxon>
    </lineage>
</organism>
<evidence type="ECO:0000256" key="3">
    <source>
        <dbReference type="ARBA" id="ARBA00038493"/>
    </source>
</evidence>
<keyword evidence="7" id="KW-1185">Reference proteome</keyword>
<gene>
    <name evidence="6" type="ORF">JNB71_07190</name>
</gene>
<dbReference type="RefSeq" id="WP_220371179.1">
    <property type="nucleotide sequence ID" value="NZ_JAEUAO010000001.1"/>
</dbReference>
<dbReference type="EMBL" id="JAEUAO010000001">
    <property type="protein sequence ID" value="MBW9063099.1"/>
    <property type="molecule type" value="Genomic_DNA"/>
</dbReference>
<dbReference type="PANTHER" id="PTHR48094:SF11">
    <property type="entry name" value="GLUTATHIONE-INDEPENDENT GLYOXALASE HSP31-RELATED"/>
    <property type="match status" value="1"/>
</dbReference>
<dbReference type="InterPro" id="IPR029062">
    <property type="entry name" value="Class_I_gatase-like"/>
</dbReference>